<dbReference type="NCBIfam" id="TIGR00479">
    <property type="entry name" value="rumA"/>
    <property type="match status" value="1"/>
</dbReference>
<dbReference type="CDD" id="cd02440">
    <property type="entry name" value="AdoMet_MTases"/>
    <property type="match status" value="1"/>
</dbReference>
<dbReference type="Gene3D" id="3.40.50.150">
    <property type="entry name" value="Vaccinia Virus protein VP39"/>
    <property type="match status" value="1"/>
</dbReference>
<evidence type="ECO:0000256" key="2">
    <source>
        <dbReference type="ARBA" id="ARBA00022679"/>
    </source>
</evidence>
<dbReference type="Gene3D" id="2.40.50.1070">
    <property type="match status" value="1"/>
</dbReference>
<evidence type="ECO:0000256" key="4">
    <source>
        <dbReference type="PROSITE-ProRule" id="PRU01024"/>
    </source>
</evidence>
<dbReference type="InterPro" id="IPR010280">
    <property type="entry name" value="U5_MeTrfase_fam"/>
</dbReference>
<protein>
    <submittedName>
        <fullName evidence="5">23S rRNA (Uracil(1939)-C(5))-methyltransferase RlmD</fullName>
        <ecNumber evidence="5">2.1.1.190</ecNumber>
    </submittedName>
</protein>
<sequence length="378" mass="42624">MNKECPVQKICGGCTRLHESYEEQLKHKHEELSRLYPKYHVELTIGMKNPYHYRHKVYAAFGTDRNGRLVAGMYAEHTHRIVSSRSCLIQNETANLILEGIIKIAEEMHLPAYEEDKERGVLRHAYIRVAHATGKAMAVIVIGSEELPGAKKFVSLLTQRFPEIETVVLNYNRKHTSMVLGERSRVLYGPGYLSDELLGMKFHISPASFYQVNPVQTEVLYQTAIDLAGITRNDSVLDACCGIGTISLIAAKQAKEVIGVEISPEAIRDAKHNAKLNHITNAEFYCDDANRFLDRLIDCPDVVILDPPRSGMTQGFMQHLAEMKPDRVVYISCFPKTQARDIKNLTCRGYRVKKIVPVDLFPMTDHVETVALLTLSAT</sequence>
<dbReference type="PANTHER" id="PTHR11061:SF30">
    <property type="entry name" value="TRNA (URACIL(54)-C(5))-METHYLTRANSFERASE"/>
    <property type="match status" value="1"/>
</dbReference>
<feature type="binding site" evidence="4">
    <location>
        <position position="306"/>
    </location>
    <ligand>
        <name>S-adenosyl-L-methionine</name>
        <dbReference type="ChEBI" id="CHEBI:59789"/>
    </ligand>
</feature>
<feature type="active site" description="Nucleophile" evidence="4">
    <location>
        <position position="333"/>
    </location>
</feature>
<dbReference type="FunFam" id="2.40.50.1070:FF:000003">
    <property type="entry name" value="23S rRNA (Uracil-5-)-methyltransferase RumA"/>
    <property type="match status" value="1"/>
</dbReference>
<feature type="binding site" evidence="4">
    <location>
        <position position="261"/>
    </location>
    <ligand>
        <name>S-adenosyl-L-methionine</name>
        <dbReference type="ChEBI" id="CHEBI:59789"/>
    </ligand>
</feature>
<dbReference type="PROSITE" id="PS51687">
    <property type="entry name" value="SAM_MT_RNA_M5U"/>
    <property type="match status" value="1"/>
</dbReference>
<dbReference type="GO" id="GO:0070041">
    <property type="term" value="F:rRNA (uridine-C5-)-methyltransferase activity"/>
    <property type="evidence" value="ECO:0007669"/>
    <property type="project" value="TreeGrafter"/>
</dbReference>
<gene>
    <name evidence="5" type="primary">rlmD</name>
    <name evidence="5" type="ORF">FYJ51_13235</name>
</gene>
<evidence type="ECO:0000256" key="3">
    <source>
        <dbReference type="ARBA" id="ARBA00022691"/>
    </source>
</evidence>
<comment type="similarity">
    <text evidence="4">Belongs to the class I-like SAM-binding methyltransferase superfamily. RNA M5U methyltransferase family.</text>
</comment>
<dbReference type="PANTHER" id="PTHR11061">
    <property type="entry name" value="RNA M5U METHYLTRANSFERASE"/>
    <property type="match status" value="1"/>
</dbReference>
<accession>A0A7X2TGI2</accession>
<dbReference type="InterPro" id="IPR029063">
    <property type="entry name" value="SAM-dependent_MTases_sf"/>
</dbReference>
<dbReference type="RefSeq" id="WP_154506014.1">
    <property type="nucleotide sequence ID" value="NZ_VUMN01000063.1"/>
</dbReference>
<comment type="caution">
    <text evidence="4">Lacks conserved residue(s) required for the propagation of feature annotation.</text>
</comment>
<dbReference type="FunFam" id="3.40.50.150:FF:000009">
    <property type="entry name" value="23S rRNA (Uracil(1939)-C(5))-methyltransferase RlmD"/>
    <property type="match status" value="1"/>
</dbReference>
<feature type="binding site" evidence="4">
    <location>
        <position position="211"/>
    </location>
    <ligand>
        <name>S-adenosyl-L-methionine</name>
        <dbReference type="ChEBI" id="CHEBI:59789"/>
    </ligand>
</feature>
<dbReference type="GO" id="GO:0070475">
    <property type="term" value="P:rRNA base methylation"/>
    <property type="evidence" value="ECO:0007669"/>
    <property type="project" value="TreeGrafter"/>
</dbReference>
<dbReference type="EMBL" id="VUMN01000063">
    <property type="protein sequence ID" value="MSS59854.1"/>
    <property type="molecule type" value="Genomic_DNA"/>
</dbReference>
<proteinExistence type="inferred from homology"/>
<dbReference type="Pfam" id="PF05958">
    <property type="entry name" value="tRNA_U5-meth_tr"/>
    <property type="match status" value="1"/>
</dbReference>
<name>A0A7X2TGI2_9FIRM</name>
<comment type="caution">
    <text evidence="5">The sequence shown here is derived from an EMBL/GenBank/DDBJ whole genome shotgun (WGS) entry which is preliminary data.</text>
</comment>
<evidence type="ECO:0000313" key="6">
    <source>
        <dbReference type="Proteomes" id="UP000461880"/>
    </source>
</evidence>
<organism evidence="5 6">
    <name type="scientific">Stecheria intestinalis</name>
    <dbReference type="NCBI Taxonomy" id="2606630"/>
    <lineage>
        <taxon>Bacteria</taxon>
        <taxon>Bacillati</taxon>
        <taxon>Bacillota</taxon>
        <taxon>Erysipelotrichia</taxon>
        <taxon>Erysipelotrichales</taxon>
        <taxon>Erysipelotrichaceae</taxon>
        <taxon>Stecheria</taxon>
    </lineage>
</organism>
<keyword evidence="3 4" id="KW-0949">S-adenosyl-L-methionine</keyword>
<dbReference type="Proteomes" id="UP000461880">
    <property type="component" value="Unassembled WGS sequence"/>
</dbReference>
<keyword evidence="1 4" id="KW-0489">Methyltransferase</keyword>
<dbReference type="PROSITE" id="PS01231">
    <property type="entry name" value="TRMA_2"/>
    <property type="match status" value="1"/>
</dbReference>
<reference evidence="5 6" key="1">
    <citation type="submission" date="2019-08" db="EMBL/GenBank/DDBJ databases">
        <title>In-depth cultivation of the pig gut microbiome towards novel bacterial diversity and tailored functional studies.</title>
        <authorList>
            <person name="Wylensek D."/>
            <person name="Hitch T.C.A."/>
            <person name="Clavel T."/>
        </authorList>
    </citation>
    <scope>NUCLEOTIDE SEQUENCE [LARGE SCALE GENOMIC DNA]</scope>
    <source>
        <strain evidence="5 6">Oil+RF-744-GAM-WT-6</strain>
    </source>
</reference>
<keyword evidence="2 4" id="KW-0808">Transferase</keyword>
<evidence type="ECO:0000256" key="1">
    <source>
        <dbReference type="ARBA" id="ARBA00022603"/>
    </source>
</evidence>
<keyword evidence="6" id="KW-1185">Reference proteome</keyword>
<evidence type="ECO:0000313" key="5">
    <source>
        <dbReference type="EMBL" id="MSS59854.1"/>
    </source>
</evidence>
<dbReference type="AlphaFoldDB" id="A0A7X2TGI2"/>
<dbReference type="SUPFAM" id="SSF53335">
    <property type="entry name" value="S-adenosyl-L-methionine-dependent methyltransferases"/>
    <property type="match status" value="1"/>
</dbReference>
<dbReference type="InterPro" id="IPR030391">
    <property type="entry name" value="MeTrfase_TrmA_CS"/>
</dbReference>
<dbReference type="EC" id="2.1.1.190" evidence="5"/>